<gene>
    <name evidence="7" type="ORF">PPAR00522_LOCUS14372</name>
</gene>
<name>A0A7S0YNI0_9CHLO</name>
<reference evidence="7" key="1">
    <citation type="submission" date="2021-01" db="EMBL/GenBank/DDBJ databases">
        <authorList>
            <person name="Corre E."/>
            <person name="Pelletier E."/>
            <person name="Niang G."/>
            <person name="Scheremetjew M."/>
            <person name="Finn R."/>
            <person name="Kale V."/>
            <person name="Holt S."/>
            <person name="Cochrane G."/>
            <person name="Meng A."/>
            <person name="Brown T."/>
            <person name="Cohen L."/>
        </authorList>
    </citation>
    <scope>NUCLEOTIDE SEQUENCE</scope>
    <source>
        <strain evidence="7">SAG 63-3</strain>
    </source>
</reference>
<dbReference type="FunFam" id="3.30.70.330:FF:000502">
    <property type="entry name" value="Pre-mRNA-splicing factor cwc2, putative"/>
    <property type="match status" value="1"/>
</dbReference>
<feature type="domain" description="RRM" evidence="6">
    <location>
        <begin position="29"/>
        <end position="110"/>
    </location>
</feature>
<accession>A0A7S0YNI0</accession>
<feature type="region of interest" description="Disordered" evidence="5">
    <location>
        <begin position="152"/>
        <end position="171"/>
    </location>
</feature>
<dbReference type="GO" id="GO:0017070">
    <property type="term" value="F:U6 snRNA binding"/>
    <property type="evidence" value="ECO:0007669"/>
    <property type="project" value="TreeGrafter"/>
</dbReference>
<evidence type="ECO:0000256" key="2">
    <source>
        <dbReference type="ARBA" id="ARBA00022884"/>
    </source>
</evidence>
<dbReference type="GO" id="GO:0071006">
    <property type="term" value="C:U2-type catalytic step 1 spliceosome"/>
    <property type="evidence" value="ECO:0007669"/>
    <property type="project" value="TreeGrafter"/>
</dbReference>
<dbReference type="SUPFAM" id="SSF54928">
    <property type="entry name" value="RNA-binding domain, RBD"/>
    <property type="match status" value="1"/>
</dbReference>
<keyword evidence="3" id="KW-0508">mRNA splicing</keyword>
<dbReference type="GO" id="GO:0008380">
    <property type="term" value="P:RNA splicing"/>
    <property type="evidence" value="ECO:0007669"/>
    <property type="project" value="UniProtKB-KW"/>
</dbReference>
<dbReference type="GO" id="GO:0036002">
    <property type="term" value="F:pre-mRNA binding"/>
    <property type="evidence" value="ECO:0007669"/>
    <property type="project" value="TreeGrafter"/>
</dbReference>
<evidence type="ECO:0000256" key="3">
    <source>
        <dbReference type="ARBA" id="ARBA00023187"/>
    </source>
</evidence>
<dbReference type="PANTHER" id="PTHR14089">
    <property type="entry name" value="PRE-MRNA-SPLICING FACTOR RBM22"/>
    <property type="match status" value="1"/>
</dbReference>
<dbReference type="InterPro" id="IPR034181">
    <property type="entry name" value="Cwc2_RRM"/>
</dbReference>
<dbReference type="GO" id="GO:0071007">
    <property type="term" value="C:U2-type catalytic step 2 spliceosome"/>
    <property type="evidence" value="ECO:0007669"/>
    <property type="project" value="TreeGrafter"/>
</dbReference>
<dbReference type="PROSITE" id="PS50102">
    <property type="entry name" value="RRM"/>
    <property type="match status" value="1"/>
</dbReference>
<dbReference type="PANTHER" id="PTHR14089:SF2">
    <property type="entry name" value="PRE-MRNA-SPLICING FACTOR CWC2"/>
    <property type="match status" value="1"/>
</dbReference>
<dbReference type="GO" id="GO:0000974">
    <property type="term" value="C:Prp19 complex"/>
    <property type="evidence" value="ECO:0007669"/>
    <property type="project" value="TreeGrafter"/>
</dbReference>
<feature type="compositionally biased region" description="Basic and acidic residues" evidence="5">
    <location>
        <begin position="343"/>
        <end position="354"/>
    </location>
</feature>
<evidence type="ECO:0000256" key="5">
    <source>
        <dbReference type="SAM" id="MobiDB-lite"/>
    </source>
</evidence>
<evidence type="ECO:0000313" key="7">
    <source>
        <dbReference type="EMBL" id="CAD8779583.1"/>
    </source>
</evidence>
<proteinExistence type="predicted"/>
<dbReference type="Gene3D" id="3.30.70.330">
    <property type="match status" value="1"/>
</dbReference>
<dbReference type="EMBL" id="HBFM01022092">
    <property type="protein sequence ID" value="CAD8779583.1"/>
    <property type="molecule type" value="Transcribed_RNA"/>
</dbReference>
<protein>
    <recommendedName>
        <fullName evidence="6">RRM domain-containing protein</fullName>
    </recommendedName>
</protein>
<feature type="compositionally biased region" description="Polar residues" evidence="5">
    <location>
        <begin position="157"/>
        <end position="167"/>
    </location>
</feature>
<feature type="region of interest" description="Disordered" evidence="5">
    <location>
        <begin position="330"/>
        <end position="354"/>
    </location>
</feature>
<dbReference type="InterPro" id="IPR012677">
    <property type="entry name" value="Nucleotide-bd_a/b_plait_sf"/>
</dbReference>
<dbReference type="InterPro" id="IPR039171">
    <property type="entry name" value="Cwc2/Slt11"/>
</dbReference>
<dbReference type="InterPro" id="IPR000504">
    <property type="entry name" value="RRM_dom"/>
</dbReference>
<organism evidence="7">
    <name type="scientific">Polytomella parva</name>
    <dbReference type="NCBI Taxonomy" id="51329"/>
    <lineage>
        <taxon>Eukaryota</taxon>
        <taxon>Viridiplantae</taxon>
        <taxon>Chlorophyta</taxon>
        <taxon>core chlorophytes</taxon>
        <taxon>Chlorophyceae</taxon>
        <taxon>CS clade</taxon>
        <taxon>Chlamydomonadales</taxon>
        <taxon>Chlamydomonadaceae</taxon>
        <taxon>Polytomella</taxon>
    </lineage>
</organism>
<sequence>MGSDIFGREKFAEHEGYRKGAGTFERDNRTIYVNYEGAGSYELPKIRELLEKSFQQWGTVNNIYIVHHKTIAFVRYDWRSSAEFAKEAMHRQHLQGSSLVEILTLRWANEDPNPVAIVAKKRKFDEQFEEAVHVAFDALPEPVKQAQRMQAQLDAGSRSNSSVSSYPETDDQYEESAAAAAAAIVSTSTISASAAIEPAVNLKPKTVEDFGDRGGLFTKKLRSRTSAVGVEAAAVGANSYSNSISNNYSDHYFYTNGYPNHYSTFSNQDYNCTGITNGSFDSSGSVYYPGIESGFAPTLEGGGNGKLEVKEENIGRKGEGDKNNALQLLCAYNSDEEDEEEKGEGREKEVVKDN</sequence>
<dbReference type="CDD" id="cd12360">
    <property type="entry name" value="RRM_cwf2"/>
    <property type="match status" value="1"/>
</dbReference>
<keyword evidence="1" id="KW-0747">Spliceosome</keyword>
<evidence type="ECO:0000259" key="6">
    <source>
        <dbReference type="PROSITE" id="PS50102"/>
    </source>
</evidence>
<dbReference type="Pfam" id="PF00076">
    <property type="entry name" value="RRM_1"/>
    <property type="match status" value="1"/>
</dbReference>
<dbReference type="InterPro" id="IPR035979">
    <property type="entry name" value="RBD_domain_sf"/>
</dbReference>
<keyword evidence="1" id="KW-0507">mRNA processing</keyword>
<evidence type="ECO:0000256" key="4">
    <source>
        <dbReference type="PROSITE-ProRule" id="PRU00176"/>
    </source>
</evidence>
<dbReference type="AlphaFoldDB" id="A0A7S0YNI0"/>
<keyword evidence="2 4" id="KW-0694">RNA-binding</keyword>
<evidence type="ECO:0000256" key="1">
    <source>
        <dbReference type="ARBA" id="ARBA00022728"/>
    </source>
</evidence>